<protein>
    <submittedName>
        <fullName evidence="1">Iron-regulated protein</fullName>
    </submittedName>
</protein>
<proteinExistence type="predicted"/>
<dbReference type="Proteomes" id="UP001230005">
    <property type="component" value="Unassembled WGS sequence"/>
</dbReference>
<dbReference type="EMBL" id="JAUSUG010000003">
    <property type="protein sequence ID" value="MDQ0253544.1"/>
    <property type="molecule type" value="Genomic_DNA"/>
</dbReference>
<organism evidence="1 2">
    <name type="scientific">Evansella vedderi</name>
    <dbReference type="NCBI Taxonomy" id="38282"/>
    <lineage>
        <taxon>Bacteria</taxon>
        <taxon>Bacillati</taxon>
        <taxon>Bacillota</taxon>
        <taxon>Bacilli</taxon>
        <taxon>Bacillales</taxon>
        <taxon>Bacillaceae</taxon>
        <taxon>Evansella</taxon>
    </lineage>
</organism>
<keyword evidence="2" id="KW-1185">Reference proteome</keyword>
<comment type="caution">
    <text evidence="1">The sequence shown here is derived from an EMBL/GenBank/DDBJ whole genome shotgun (WGS) entry which is preliminary data.</text>
</comment>
<name>A0ABT9ZQM5_9BACI</name>
<evidence type="ECO:0000313" key="1">
    <source>
        <dbReference type="EMBL" id="MDQ0253544.1"/>
    </source>
</evidence>
<evidence type="ECO:0000313" key="2">
    <source>
        <dbReference type="Proteomes" id="UP001230005"/>
    </source>
</evidence>
<reference evidence="1 2" key="1">
    <citation type="submission" date="2023-07" db="EMBL/GenBank/DDBJ databases">
        <title>Genomic Encyclopedia of Type Strains, Phase IV (KMG-IV): sequencing the most valuable type-strain genomes for metagenomic binning, comparative biology and taxonomic classification.</title>
        <authorList>
            <person name="Goeker M."/>
        </authorList>
    </citation>
    <scope>NUCLEOTIDE SEQUENCE [LARGE SCALE GENOMIC DNA]</scope>
    <source>
        <strain evidence="1 2">DSM 9768</strain>
    </source>
</reference>
<sequence>MNVMYYSYRQDWSSVLELLSQSLHGEEMVCSMSSQLYHIPETEDLEGNRQMHEHLYDASYHRVTALGSAKRLQGSESHESIIKTLVSCVDSALDADQEVTKWLYVMRDNAPADFKEFIQTIISWQQYTENTLKMAQEQLRQMGYEPENQDANSGY</sequence>
<accession>A0ABT9ZQM5</accession>
<gene>
    <name evidence="1" type="ORF">J2S74_000916</name>
</gene>